<dbReference type="HOGENOM" id="CLU_122416_1_0_0"/>
<dbReference type="EMBL" id="CP003382">
    <property type="protein sequence ID" value="AFZ67624.1"/>
    <property type="molecule type" value="Genomic_DNA"/>
</dbReference>
<sequence>MRTEYEFLLPLGYVDAYGHVHRRGVMRLATALDEIEPLGDPRVKNNEAFFGLLVLSRVVRSLGTLTPVPMDVIARLYAADFAYLQAFYTRINGQPPASVPMDNAFPTAVALPDVPAGVIESACPQCGAELLLDLAETADPLSGMPG</sequence>
<proteinExistence type="predicted"/>
<dbReference type="STRING" id="937777.Deipe_2134"/>
<dbReference type="PATRIC" id="fig|937777.3.peg.2139"/>
<dbReference type="KEGG" id="dpd:Deipe_2134"/>
<keyword evidence="2" id="KW-1185">Reference proteome</keyword>
<dbReference type="AlphaFoldDB" id="L0A2H2"/>
<evidence type="ECO:0008006" key="3">
    <source>
        <dbReference type="Google" id="ProtNLM"/>
    </source>
</evidence>
<protein>
    <recommendedName>
        <fullName evidence="3">Phage tail assembly protein</fullName>
    </recommendedName>
</protein>
<dbReference type="Proteomes" id="UP000010467">
    <property type="component" value="Chromosome"/>
</dbReference>
<name>L0A2H2_DEIPD</name>
<dbReference type="RefSeq" id="WP_015235929.1">
    <property type="nucleotide sequence ID" value="NC_019793.1"/>
</dbReference>
<dbReference type="eggNOG" id="ENOG5031S84">
    <property type="taxonomic scope" value="Bacteria"/>
</dbReference>
<gene>
    <name evidence="1" type="ordered locus">Deipe_2134</name>
</gene>
<organism evidence="1 2">
    <name type="scientific">Deinococcus peraridilitoris (strain DSM 19664 / LMG 22246 / CIP 109416 / KR-200)</name>
    <dbReference type="NCBI Taxonomy" id="937777"/>
    <lineage>
        <taxon>Bacteria</taxon>
        <taxon>Thermotogati</taxon>
        <taxon>Deinococcota</taxon>
        <taxon>Deinococci</taxon>
        <taxon>Deinococcales</taxon>
        <taxon>Deinococcaceae</taxon>
        <taxon>Deinococcus</taxon>
    </lineage>
</organism>
<accession>L0A2H2</accession>
<evidence type="ECO:0000313" key="2">
    <source>
        <dbReference type="Proteomes" id="UP000010467"/>
    </source>
</evidence>
<reference evidence="2" key="1">
    <citation type="submission" date="2012-03" db="EMBL/GenBank/DDBJ databases">
        <title>Complete sequence of chromosome of Deinococcus peraridilitoris DSM 19664.</title>
        <authorList>
            <person name="Lucas S."/>
            <person name="Copeland A."/>
            <person name="Lapidus A."/>
            <person name="Glavina del Rio T."/>
            <person name="Dalin E."/>
            <person name="Tice H."/>
            <person name="Bruce D."/>
            <person name="Goodwin L."/>
            <person name="Pitluck S."/>
            <person name="Peters L."/>
            <person name="Mikhailova N."/>
            <person name="Lu M."/>
            <person name="Kyrpides N."/>
            <person name="Mavromatis K."/>
            <person name="Ivanova N."/>
            <person name="Brettin T."/>
            <person name="Detter J.C."/>
            <person name="Han C."/>
            <person name="Larimer F."/>
            <person name="Land M."/>
            <person name="Hauser L."/>
            <person name="Markowitz V."/>
            <person name="Cheng J.-F."/>
            <person name="Hugenholtz P."/>
            <person name="Woyke T."/>
            <person name="Wu D."/>
            <person name="Pukall R."/>
            <person name="Steenblock K."/>
            <person name="Brambilla E."/>
            <person name="Klenk H.-P."/>
            <person name="Eisen J.A."/>
        </authorList>
    </citation>
    <scope>NUCLEOTIDE SEQUENCE [LARGE SCALE GENOMIC DNA]</scope>
    <source>
        <strain evidence="2">DSM 19664 / LMG 22246 / CIP 109416 / KR-200</strain>
    </source>
</reference>
<evidence type="ECO:0000313" key="1">
    <source>
        <dbReference type="EMBL" id="AFZ67624.1"/>
    </source>
</evidence>